<reference evidence="1 2" key="2">
    <citation type="journal article" date="2013" name="Genome Announc.">
        <title>Draft Genome Sequence of Methylobacterium mesophilicum Strain SR1.6/6, Isolated from Citrus sinensis.</title>
        <authorList>
            <person name="Marinho Almeida D."/>
            <person name="Dini-Andreote F."/>
            <person name="Camargo Neves A.A."/>
            <person name="Juca Ramos R.T."/>
            <person name="Andreote F.D."/>
            <person name="Carneiro A.R."/>
            <person name="Oliveira de Souza Lima A."/>
            <person name="Caracciolo Gomes de Sa P.H."/>
            <person name="Ribeiro Barbosa M.S."/>
            <person name="Araujo W.L."/>
            <person name="Silva A."/>
        </authorList>
    </citation>
    <scope>NUCLEOTIDE SEQUENCE [LARGE SCALE GENOMIC DNA]</scope>
    <source>
        <strain evidence="1 2">SR1.6/6</strain>
    </source>
</reference>
<dbReference type="AlphaFoldDB" id="A0A6B9FZ22"/>
<accession>A0A6B9FZ22</accession>
<dbReference type="KEGG" id="mmes:MMSR116_19125"/>
<gene>
    <name evidence="1" type="ORF">MMSR116_19125</name>
</gene>
<organism evidence="1 2">
    <name type="scientific">Methylobacterium mesophilicum SR1.6/6</name>
    <dbReference type="NCBI Taxonomy" id="908290"/>
    <lineage>
        <taxon>Bacteria</taxon>
        <taxon>Pseudomonadati</taxon>
        <taxon>Pseudomonadota</taxon>
        <taxon>Alphaproteobacteria</taxon>
        <taxon>Hyphomicrobiales</taxon>
        <taxon>Methylobacteriaceae</taxon>
        <taxon>Methylobacterium</taxon>
    </lineage>
</organism>
<dbReference type="EMBL" id="CP043538">
    <property type="protein sequence ID" value="QGY06246.1"/>
    <property type="molecule type" value="Genomic_DNA"/>
</dbReference>
<protein>
    <submittedName>
        <fullName evidence="1">Uncharacterized protein</fullName>
    </submittedName>
</protein>
<evidence type="ECO:0000313" key="1">
    <source>
        <dbReference type="EMBL" id="QGY06246.1"/>
    </source>
</evidence>
<name>A0A6B9FZ22_9HYPH</name>
<reference evidence="1 2" key="1">
    <citation type="journal article" date="2012" name="Genet. Mol. Biol.">
        <title>Analysis of 16S rRNA and mxaF genes revealing insights into Methylobacterium niche-specific plant association.</title>
        <authorList>
            <person name="Dourado M.N."/>
            <person name="Andreote F.D."/>
            <person name="Dini-Andreote F."/>
            <person name="Conti R."/>
            <person name="Araujo J.M."/>
            <person name="Araujo W.L."/>
        </authorList>
    </citation>
    <scope>NUCLEOTIDE SEQUENCE [LARGE SCALE GENOMIC DNA]</scope>
    <source>
        <strain evidence="1 2">SR1.6/6</strain>
    </source>
</reference>
<dbReference type="Proteomes" id="UP000012488">
    <property type="component" value="Chromosome"/>
</dbReference>
<sequence length="89" mass="8508">MRHLIGTSSAAAAGTLCVLALVGLGAPGGVTPVTAGGAPAAGAPLRDGAPCAGTAWPYPPGACARAGAADAPESRRVRLIAVEAAPRPR</sequence>
<proteinExistence type="predicted"/>
<evidence type="ECO:0000313" key="2">
    <source>
        <dbReference type="Proteomes" id="UP000012488"/>
    </source>
</evidence>